<dbReference type="InterPro" id="IPR053187">
    <property type="entry name" value="Notoamide_regulator"/>
</dbReference>
<evidence type="ECO:0000313" key="2">
    <source>
        <dbReference type="EMBL" id="KAK3933992.1"/>
    </source>
</evidence>
<feature type="compositionally biased region" description="Acidic residues" evidence="1">
    <location>
        <begin position="664"/>
        <end position="678"/>
    </location>
</feature>
<dbReference type="AlphaFoldDB" id="A0AAN6RXY6"/>
<evidence type="ECO:0000313" key="3">
    <source>
        <dbReference type="Proteomes" id="UP001303473"/>
    </source>
</evidence>
<reference evidence="3" key="1">
    <citation type="journal article" date="2023" name="Mol. Phylogenet. Evol.">
        <title>Genome-scale phylogeny and comparative genomics of the fungal order Sordariales.</title>
        <authorList>
            <person name="Hensen N."/>
            <person name="Bonometti L."/>
            <person name="Westerberg I."/>
            <person name="Brannstrom I.O."/>
            <person name="Guillou S."/>
            <person name="Cros-Aarteil S."/>
            <person name="Calhoun S."/>
            <person name="Haridas S."/>
            <person name="Kuo A."/>
            <person name="Mondo S."/>
            <person name="Pangilinan J."/>
            <person name="Riley R."/>
            <person name="LaButti K."/>
            <person name="Andreopoulos B."/>
            <person name="Lipzen A."/>
            <person name="Chen C."/>
            <person name="Yan M."/>
            <person name="Daum C."/>
            <person name="Ng V."/>
            <person name="Clum A."/>
            <person name="Steindorff A."/>
            <person name="Ohm R.A."/>
            <person name="Martin F."/>
            <person name="Silar P."/>
            <person name="Natvig D.O."/>
            <person name="Lalanne C."/>
            <person name="Gautier V."/>
            <person name="Ament-Velasquez S.L."/>
            <person name="Kruys A."/>
            <person name="Hutchinson M.I."/>
            <person name="Powell A.J."/>
            <person name="Barry K."/>
            <person name="Miller A.N."/>
            <person name="Grigoriev I.V."/>
            <person name="Debuchy R."/>
            <person name="Gladieux P."/>
            <person name="Hiltunen Thoren M."/>
            <person name="Johannesson H."/>
        </authorList>
    </citation>
    <scope>NUCLEOTIDE SEQUENCE [LARGE SCALE GENOMIC DNA]</scope>
    <source>
        <strain evidence="3">CBS 340.73</strain>
    </source>
</reference>
<accession>A0AAN6RXY6</accession>
<evidence type="ECO:0000256" key="1">
    <source>
        <dbReference type="SAM" id="MobiDB-lite"/>
    </source>
</evidence>
<dbReference type="PANTHER" id="PTHR47256:SF1">
    <property type="entry name" value="ZN(II)2CYS6 TRANSCRIPTION FACTOR (EUROFUNG)"/>
    <property type="match status" value="1"/>
</dbReference>
<gene>
    <name evidence="2" type="ORF">QBC46DRAFT_325783</name>
</gene>
<protein>
    <recommendedName>
        <fullName evidence="4">Transcription factor domain-containing protein</fullName>
    </recommendedName>
</protein>
<comment type="caution">
    <text evidence="2">The sequence shown here is derived from an EMBL/GenBank/DDBJ whole genome shotgun (WGS) entry which is preliminary data.</text>
</comment>
<feature type="compositionally biased region" description="Basic and acidic residues" evidence="1">
    <location>
        <begin position="633"/>
        <end position="649"/>
    </location>
</feature>
<feature type="compositionally biased region" description="Polar residues" evidence="1">
    <location>
        <begin position="650"/>
        <end position="663"/>
    </location>
</feature>
<dbReference type="PANTHER" id="PTHR47256">
    <property type="entry name" value="ZN(II)2CYS6 TRANSCRIPTION FACTOR (EUROFUNG)-RELATED"/>
    <property type="match status" value="1"/>
</dbReference>
<sequence length="718" mass="79985">MLSAQRVAQSILPPTQTSMEFELMMRHPISYPTLVPAEAAHVDLEQLLSPSVSLSGSRPGTEMYGLPPTLSYICWKGPDVRDRRRPADVSGVTSGDLPPVYCDERLRKLDISKWTRVSVSNDFAARAISLYLETDHPVLGLFDADLFLDNLVTVKLAFCSPLLTSALLAWACEAYSYFEPEAAALSYLFYDEAKALWQAELENNPDKPTLTAVAASQLLSIAASCHGNDIDALALLREGCEVGVKMGLFGVPKEKSAEIWVDHVPEWIRATTHTAWGVFSWVTFRSLHFHRGQIESPPCLPRPGDRRSWDGIHWSVGSEKGIQSDKNQYHSLLPFMGGAFTEMCGLWVIAHEIIWAYYDGSDFVAPTNRAHIEHAQELYLKLLHWADNLPIGLVRGDQMPHHVAIAHIYYHAVVIDLFRPFVGGPQRNYRLAGFSSEQSTPAAVYAASVNQLKRLVLLYRTRYPSAHFTFLWHTALLYVANAMISADPAEEGDPGSLLVWFRLCLAGYLDLLPSFRVVEGIVQGLLSMAMRKGIMSATEATEARASLHRKSAARKLPSHIGRPDTGFKPECMLDLHLAMKDPLAARAETVAQQFNELVMFLEFTNVEDKDYEEEHGDYQGHEGSEGYGGHGYETGRSHDKGKGKERMDYRSQQGPSTGSWTNTGDEEEEEEEDDEEDIQGVTGQAADVMADGLDERMEGMEVMVDGVDERVEEDEIGD</sequence>
<dbReference type="CDD" id="cd12148">
    <property type="entry name" value="fungal_TF_MHR"/>
    <property type="match status" value="1"/>
</dbReference>
<dbReference type="Proteomes" id="UP001303473">
    <property type="component" value="Unassembled WGS sequence"/>
</dbReference>
<keyword evidence="3" id="KW-1185">Reference proteome</keyword>
<organism evidence="2 3">
    <name type="scientific">Diplogelasinospora grovesii</name>
    <dbReference type="NCBI Taxonomy" id="303347"/>
    <lineage>
        <taxon>Eukaryota</taxon>
        <taxon>Fungi</taxon>
        <taxon>Dikarya</taxon>
        <taxon>Ascomycota</taxon>
        <taxon>Pezizomycotina</taxon>
        <taxon>Sordariomycetes</taxon>
        <taxon>Sordariomycetidae</taxon>
        <taxon>Sordariales</taxon>
        <taxon>Diplogelasinosporaceae</taxon>
        <taxon>Diplogelasinospora</taxon>
    </lineage>
</organism>
<evidence type="ECO:0008006" key="4">
    <source>
        <dbReference type="Google" id="ProtNLM"/>
    </source>
</evidence>
<proteinExistence type="predicted"/>
<name>A0AAN6RXY6_9PEZI</name>
<dbReference type="EMBL" id="MU854041">
    <property type="protein sequence ID" value="KAK3933992.1"/>
    <property type="molecule type" value="Genomic_DNA"/>
</dbReference>
<feature type="region of interest" description="Disordered" evidence="1">
    <location>
        <begin position="611"/>
        <end position="686"/>
    </location>
</feature>